<feature type="compositionally biased region" description="Basic residues" evidence="1">
    <location>
        <begin position="68"/>
        <end position="84"/>
    </location>
</feature>
<organism evidence="2 3">
    <name type="scientific">Miscanthus lutarioriparius</name>
    <dbReference type="NCBI Taxonomy" id="422564"/>
    <lineage>
        <taxon>Eukaryota</taxon>
        <taxon>Viridiplantae</taxon>
        <taxon>Streptophyta</taxon>
        <taxon>Embryophyta</taxon>
        <taxon>Tracheophyta</taxon>
        <taxon>Spermatophyta</taxon>
        <taxon>Magnoliopsida</taxon>
        <taxon>Liliopsida</taxon>
        <taxon>Poales</taxon>
        <taxon>Poaceae</taxon>
        <taxon>PACMAD clade</taxon>
        <taxon>Panicoideae</taxon>
        <taxon>Andropogonodae</taxon>
        <taxon>Andropogoneae</taxon>
        <taxon>Saccharinae</taxon>
        <taxon>Miscanthus</taxon>
    </lineage>
</organism>
<proteinExistence type="predicted"/>
<dbReference type="EMBL" id="CAJGYO010000008">
    <property type="protein sequence ID" value="CAD6249255.1"/>
    <property type="molecule type" value="Genomic_DNA"/>
</dbReference>
<gene>
    <name evidence="2" type="ORF">NCGR_LOCUS33091</name>
</gene>
<feature type="compositionally biased region" description="Polar residues" evidence="1">
    <location>
        <begin position="109"/>
        <end position="120"/>
    </location>
</feature>
<comment type="caution">
    <text evidence="2">The sequence shown here is derived from an EMBL/GenBank/DDBJ whole genome shotgun (WGS) entry which is preliminary data.</text>
</comment>
<dbReference type="Proteomes" id="UP000604825">
    <property type="component" value="Unassembled WGS sequence"/>
</dbReference>
<accession>A0A811Q1Q0</accession>
<reference evidence="2" key="1">
    <citation type="submission" date="2020-10" db="EMBL/GenBank/DDBJ databases">
        <authorList>
            <person name="Han B."/>
            <person name="Lu T."/>
            <person name="Zhao Q."/>
            <person name="Huang X."/>
            <person name="Zhao Y."/>
        </authorList>
    </citation>
    <scope>NUCLEOTIDE SEQUENCE</scope>
</reference>
<feature type="region of interest" description="Disordered" evidence="1">
    <location>
        <begin position="1"/>
        <end position="120"/>
    </location>
</feature>
<evidence type="ECO:0000256" key="1">
    <source>
        <dbReference type="SAM" id="MobiDB-lite"/>
    </source>
</evidence>
<evidence type="ECO:0000313" key="2">
    <source>
        <dbReference type="EMBL" id="CAD6249255.1"/>
    </source>
</evidence>
<keyword evidence="3" id="KW-1185">Reference proteome</keyword>
<sequence length="157" mass="16600">MTGRKGERSNGERRGGTGDLALGAWGFRSRRPSTRRSGFGLRLTVVYGGRKSSRRERIEEQAAAAASTKRRRRQGMGRGKKRGRCEHGARGGGVPGSPGARQGGRACSPPTNRPATAASSIGSGWLLPAAAGTRLMARDRAARKNQMCGEGIVVEVV</sequence>
<name>A0A811Q1Q0_9POAL</name>
<protein>
    <submittedName>
        <fullName evidence="2">Uncharacterized protein</fullName>
    </submittedName>
</protein>
<evidence type="ECO:0000313" key="3">
    <source>
        <dbReference type="Proteomes" id="UP000604825"/>
    </source>
</evidence>
<feature type="compositionally biased region" description="Basic and acidic residues" evidence="1">
    <location>
        <begin position="1"/>
        <end position="16"/>
    </location>
</feature>
<dbReference type="AlphaFoldDB" id="A0A811Q1Q0"/>